<reference evidence="1" key="2">
    <citation type="journal article" date="2015" name="Data Brief">
        <title>Shoot transcriptome of the giant reed, Arundo donax.</title>
        <authorList>
            <person name="Barrero R.A."/>
            <person name="Guerrero F.D."/>
            <person name="Moolhuijzen P."/>
            <person name="Goolsby J.A."/>
            <person name="Tidwell J."/>
            <person name="Bellgard S.E."/>
            <person name="Bellgard M.I."/>
        </authorList>
    </citation>
    <scope>NUCLEOTIDE SEQUENCE</scope>
    <source>
        <tissue evidence="1">Shoot tissue taken approximately 20 cm above the soil surface</tissue>
    </source>
</reference>
<dbReference type="EMBL" id="GBRH01280020">
    <property type="protein sequence ID" value="JAD17875.1"/>
    <property type="molecule type" value="Transcribed_RNA"/>
</dbReference>
<organism evidence="1">
    <name type="scientific">Arundo donax</name>
    <name type="common">Giant reed</name>
    <name type="synonym">Donax arundinaceus</name>
    <dbReference type="NCBI Taxonomy" id="35708"/>
    <lineage>
        <taxon>Eukaryota</taxon>
        <taxon>Viridiplantae</taxon>
        <taxon>Streptophyta</taxon>
        <taxon>Embryophyta</taxon>
        <taxon>Tracheophyta</taxon>
        <taxon>Spermatophyta</taxon>
        <taxon>Magnoliopsida</taxon>
        <taxon>Liliopsida</taxon>
        <taxon>Poales</taxon>
        <taxon>Poaceae</taxon>
        <taxon>PACMAD clade</taxon>
        <taxon>Arundinoideae</taxon>
        <taxon>Arundineae</taxon>
        <taxon>Arundo</taxon>
    </lineage>
</organism>
<dbReference type="AlphaFoldDB" id="A0A0A8XYX2"/>
<reference evidence="1" key="1">
    <citation type="submission" date="2014-09" db="EMBL/GenBank/DDBJ databases">
        <authorList>
            <person name="Magalhaes I.L.F."/>
            <person name="Oliveira U."/>
            <person name="Santos F.R."/>
            <person name="Vidigal T.H.D.A."/>
            <person name="Brescovit A.D."/>
            <person name="Santos A.J."/>
        </authorList>
    </citation>
    <scope>NUCLEOTIDE SEQUENCE</scope>
    <source>
        <tissue evidence="1">Shoot tissue taken approximately 20 cm above the soil surface</tissue>
    </source>
</reference>
<evidence type="ECO:0000313" key="1">
    <source>
        <dbReference type="EMBL" id="JAD17875.1"/>
    </source>
</evidence>
<sequence>MVSQDEHKDPTEFLQLKQKCVENLEPFQMLSPPTEISRQILLQDIIDVWSLPQDTQIFNVCH</sequence>
<name>A0A0A8XYX2_ARUDO</name>
<accession>A0A0A8XYX2</accession>
<protein>
    <submittedName>
        <fullName evidence="1">Uncharacterized protein</fullName>
    </submittedName>
</protein>
<proteinExistence type="predicted"/>